<protein>
    <submittedName>
        <fullName evidence="2">Uncharacterized protein</fullName>
    </submittedName>
</protein>
<dbReference type="Pfam" id="PF05623">
    <property type="entry name" value="DUF789"/>
    <property type="match status" value="1"/>
</dbReference>
<evidence type="ECO:0000313" key="3">
    <source>
        <dbReference type="Proteomes" id="UP001454036"/>
    </source>
</evidence>
<evidence type="ECO:0000313" key="2">
    <source>
        <dbReference type="EMBL" id="GAA0185233.1"/>
    </source>
</evidence>
<feature type="compositionally biased region" description="Basic and acidic residues" evidence="1">
    <location>
        <begin position="12"/>
        <end position="29"/>
    </location>
</feature>
<sequence length="391" mass="43558">MAGEVGCSRRRGGGDERFYCPPAMRERYNQQHLSTTAKANSKGKSKGSSASSASFTSSKNITNLDRFLDHTTPAVIAHKFLKTSMRQWKKGEDLSPYYILGDLWESFREWSAYGAGVPLVLNGSDSVIQYYVPYLSGIQLYMDPSKAPSGQRKVDDSDANSSRETSSNGSSEGIPNGQISNILGTERFENSRSAVIRGFNMLSPRNNHLVELSTDENEISNPPGRLVFEYMEHEPPYSREPLADKISALTSLYPEIKPLRSCDLTPASWMSVAWYPIYRIPTGPTLQNLDACFLTYHSLSTPSRSPSNDSSHNHASTISVGVHEISPSIKLSLPTFGLASYKLKVSVWDSDGVDESQKVNSLSQAADNWLRLLQVNHPDYTFFISREVYRR</sequence>
<comment type="caution">
    <text evidence="2">The sequence shown here is derived from an EMBL/GenBank/DDBJ whole genome shotgun (WGS) entry which is preliminary data.</text>
</comment>
<dbReference type="Proteomes" id="UP001454036">
    <property type="component" value="Unassembled WGS sequence"/>
</dbReference>
<gene>
    <name evidence="2" type="ORF">LIER_32521</name>
</gene>
<keyword evidence="3" id="KW-1185">Reference proteome</keyword>
<reference evidence="2 3" key="1">
    <citation type="submission" date="2024-01" db="EMBL/GenBank/DDBJ databases">
        <title>The complete chloroplast genome sequence of Lithospermum erythrorhizon: insights into the phylogenetic relationship among Boraginaceae species and the maternal lineages of purple gromwells.</title>
        <authorList>
            <person name="Okada T."/>
            <person name="Watanabe K."/>
        </authorList>
    </citation>
    <scope>NUCLEOTIDE SEQUENCE [LARGE SCALE GENOMIC DNA]</scope>
</reference>
<evidence type="ECO:0000256" key="1">
    <source>
        <dbReference type="SAM" id="MobiDB-lite"/>
    </source>
</evidence>
<dbReference type="AlphaFoldDB" id="A0AAV3RU16"/>
<dbReference type="PANTHER" id="PTHR31343">
    <property type="entry name" value="T15D22.8"/>
    <property type="match status" value="1"/>
</dbReference>
<feature type="region of interest" description="Disordered" evidence="1">
    <location>
        <begin position="145"/>
        <end position="182"/>
    </location>
</feature>
<name>A0AAV3RU16_LITER</name>
<accession>A0AAV3RU16</accession>
<dbReference type="InterPro" id="IPR008507">
    <property type="entry name" value="DUF789"/>
</dbReference>
<proteinExistence type="predicted"/>
<organism evidence="2 3">
    <name type="scientific">Lithospermum erythrorhizon</name>
    <name type="common">Purple gromwell</name>
    <name type="synonym">Lithospermum officinale var. erythrorhizon</name>
    <dbReference type="NCBI Taxonomy" id="34254"/>
    <lineage>
        <taxon>Eukaryota</taxon>
        <taxon>Viridiplantae</taxon>
        <taxon>Streptophyta</taxon>
        <taxon>Embryophyta</taxon>
        <taxon>Tracheophyta</taxon>
        <taxon>Spermatophyta</taxon>
        <taxon>Magnoliopsida</taxon>
        <taxon>eudicotyledons</taxon>
        <taxon>Gunneridae</taxon>
        <taxon>Pentapetalae</taxon>
        <taxon>asterids</taxon>
        <taxon>lamiids</taxon>
        <taxon>Boraginales</taxon>
        <taxon>Boraginaceae</taxon>
        <taxon>Boraginoideae</taxon>
        <taxon>Lithospermeae</taxon>
        <taxon>Lithospermum</taxon>
    </lineage>
</organism>
<dbReference type="PANTHER" id="PTHR31343:SF8">
    <property type="entry name" value="OS07G0246600 PROTEIN"/>
    <property type="match status" value="1"/>
</dbReference>
<feature type="compositionally biased region" description="Low complexity" evidence="1">
    <location>
        <begin position="34"/>
        <end position="56"/>
    </location>
</feature>
<feature type="region of interest" description="Disordered" evidence="1">
    <location>
        <begin position="1"/>
        <end position="56"/>
    </location>
</feature>
<feature type="compositionally biased region" description="Low complexity" evidence="1">
    <location>
        <begin position="160"/>
        <end position="173"/>
    </location>
</feature>
<dbReference type="EMBL" id="BAABME010012539">
    <property type="protein sequence ID" value="GAA0185233.1"/>
    <property type="molecule type" value="Genomic_DNA"/>
</dbReference>